<dbReference type="AlphaFoldDB" id="A0AA46P0P1"/>
<dbReference type="RefSeq" id="WP_263503942.1">
    <property type="nucleotide sequence ID" value="NZ_CP089047.1"/>
</dbReference>
<accession>A0AA46P0P1</accession>
<evidence type="ECO:0000256" key="1">
    <source>
        <dbReference type="SAM" id="MobiDB-lite"/>
    </source>
</evidence>
<name>A0AA46P0P1_9GAMM</name>
<feature type="region of interest" description="Disordered" evidence="1">
    <location>
        <begin position="90"/>
        <end position="115"/>
    </location>
</feature>
<organism evidence="2 3">
    <name type="scientific">Acinetobacter ursingii</name>
    <dbReference type="NCBI Taxonomy" id="108980"/>
    <lineage>
        <taxon>Bacteria</taxon>
        <taxon>Pseudomonadati</taxon>
        <taxon>Pseudomonadota</taxon>
        <taxon>Gammaproteobacteria</taxon>
        <taxon>Moraxellales</taxon>
        <taxon>Moraxellaceae</taxon>
        <taxon>Acinetobacter</taxon>
    </lineage>
</organism>
<gene>
    <name evidence="2" type="ORF">LSO58_18255</name>
</gene>
<reference evidence="2" key="1">
    <citation type="journal article" date="2022" name="J Glob Antimicrob Resist">
        <title>Comparative analysis of IMP-4- and OXA-58-containing plasmids of three carbapenemase-producing Acinetobacter ursingii strains in the Netherlands.</title>
        <authorList>
            <person name="Hendrickx A.P.A."/>
            <person name="Schade R.P."/>
            <person name="Landman F."/>
            <person name="Bosch T."/>
            <person name="Schouls L.M."/>
            <person name="van Dijk K."/>
        </authorList>
    </citation>
    <scope>NUCLEOTIDE SEQUENCE</scope>
    <source>
        <strain evidence="2">RIVM_C010761</strain>
    </source>
</reference>
<keyword evidence="2" id="KW-0614">Plasmid</keyword>
<proteinExistence type="predicted"/>
<geneLocation type="plasmid" evidence="2 3">
    <name>pRIVM_C010761_3</name>
</geneLocation>
<feature type="compositionally biased region" description="Basic residues" evidence="1">
    <location>
        <begin position="105"/>
        <end position="115"/>
    </location>
</feature>
<evidence type="ECO:0000313" key="3">
    <source>
        <dbReference type="Proteomes" id="UP001164081"/>
    </source>
</evidence>
<dbReference type="Proteomes" id="UP001164081">
    <property type="component" value="Plasmid pRIVM_C010761_3"/>
</dbReference>
<evidence type="ECO:0000313" key="2">
    <source>
        <dbReference type="EMBL" id="UYF77379.1"/>
    </source>
</evidence>
<dbReference type="EMBL" id="CP089047">
    <property type="protein sequence ID" value="UYF77379.1"/>
    <property type="molecule type" value="Genomic_DNA"/>
</dbReference>
<protein>
    <submittedName>
        <fullName evidence="2">DNA primase</fullName>
    </submittedName>
</protein>
<sequence length="632" mass="72861">MRLDISEADAKDLFVDYLRSEGLDVSFDKLVTDGSRKWVTCLERTGKNRNSKSAWYRLNFNYDVPSVLYSNYDKGIVKKVWHLDPKQLKKKQLSPQEQRQEEKRRKLNTIKKRRRDRHLNTRQRIAATWSRIEFARAIPIKSINEIPYLKAKLITDENLNLFNCRKIVHQPLFAKSFHMLVARTIQKAKAKGKIIDYEKPKYFTHGWFQNYHLRNTLITPYYNKDLKIVNVQTISSFPDRDNKGAYKFFKANLSSGQKEATFCPINRLPSQDDQHFAISEGYSTGKSFSRISKDKPCILSAFDKNNLLSVAVAIKERFPNASIYQVADNDLKEQLTKGQNGGVTKALEAANAVNGNVLIPPVKKDEANEISDWNDLEIKYGTQHCFDILNNLLHEISAYKKIEMTKSTPDKPNLLAHQIHSRVPEISLKKTTNALDPSVFTTWLINKLDEKKHQLASSNTTDNSFEIAGDLVRAMASEQGKSIIPMMKYICTKNDWHDLNKAISNLNDKLDFKANTERDTLNKVNLTLQTMFYAVSAVDQDLMSNQAETKNKAELQLQNTIEYISFLQLERKEKLELYNNLKFAIDDAVAIKEPEWAKKLIKICVNSIDAFEKKQNIKLIEKESKEEFSNSL</sequence>